<keyword evidence="4" id="KW-0902">Two-component regulatory system</keyword>
<dbReference type="Pfam" id="PF12833">
    <property type="entry name" value="HTH_18"/>
    <property type="match status" value="1"/>
</dbReference>
<feature type="modified residue" description="4-aspartylphosphate" evidence="8">
    <location>
        <position position="54"/>
    </location>
</feature>
<evidence type="ECO:0008006" key="13">
    <source>
        <dbReference type="Google" id="ProtNLM"/>
    </source>
</evidence>
<name>A0A4S4JTT8_ALKAL</name>
<dbReference type="InterPro" id="IPR018062">
    <property type="entry name" value="HTH_AraC-typ_CS"/>
</dbReference>
<evidence type="ECO:0000256" key="8">
    <source>
        <dbReference type="PROSITE-ProRule" id="PRU00169"/>
    </source>
</evidence>
<dbReference type="Proteomes" id="UP000297014">
    <property type="component" value="Unassembled WGS sequence"/>
</dbReference>
<dbReference type="PROSITE" id="PS50110">
    <property type="entry name" value="RESPONSE_REGULATORY"/>
    <property type="match status" value="1"/>
</dbReference>
<dbReference type="SMART" id="SM00342">
    <property type="entry name" value="HTH_ARAC"/>
    <property type="match status" value="1"/>
</dbReference>
<comment type="caution">
    <text evidence="11">The sequence shown here is derived from an EMBL/GenBank/DDBJ whole genome shotgun (WGS) entry which is preliminary data.</text>
</comment>
<dbReference type="PRINTS" id="PR00032">
    <property type="entry name" value="HTHARAC"/>
</dbReference>
<dbReference type="Gene3D" id="3.40.50.2300">
    <property type="match status" value="1"/>
</dbReference>
<dbReference type="InterPro" id="IPR001789">
    <property type="entry name" value="Sig_transdc_resp-reg_receiver"/>
</dbReference>
<organism evidence="11 12">
    <name type="scientific">Alkalihalobacillus alcalophilus ATCC 27647 = CGMCC 1.3604</name>
    <dbReference type="NCBI Taxonomy" id="1218173"/>
    <lineage>
        <taxon>Bacteria</taxon>
        <taxon>Bacillati</taxon>
        <taxon>Bacillota</taxon>
        <taxon>Bacilli</taxon>
        <taxon>Bacillales</taxon>
        <taxon>Bacillaceae</taxon>
        <taxon>Alkalihalobacillus</taxon>
    </lineage>
</organism>
<evidence type="ECO:0000256" key="3">
    <source>
        <dbReference type="ARBA" id="ARBA00022553"/>
    </source>
</evidence>
<dbReference type="InterPro" id="IPR009057">
    <property type="entry name" value="Homeodomain-like_sf"/>
</dbReference>
<evidence type="ECO:0000256" key="7">
    <source>
        <dbReference type="ARBA" id="ARBA00023163"/>
    </source>
</evidence>
<evidence type="ECO:0000259" key="9">
    <source>
        <dbReference type="PROSITE" id="PS01124"/>
    </source>
</evidence>
<dbReference type="Pfam" id="PF00072">
    <property type="entry name" value="Response_reg"/>
    <property type="match status" value="1"/>
</dbReference>
<evidence type="ECO:0000256" key="5">
    <source>
        <dbReference type="ARBA" id="ARBA00023015"/>
    </source>
</evidence>
<evidence type="ECO:0000259" key="10">
    <source>
        <dbReference type="PROSITE" id="PS50110"/>
    </source>
</evidence>
<keyword evidence="5" id="KW-0805">Transcription regulation</keyword>
<dbReference type="GO" id="GO:0043565">
    <property type="term" value="F:sequence-specific DNA binding"/>
    <property type="evidence" value="ECO:0007669"/>
    <property type="project" value="InterPro"/>
</dbReference>
<feature type="domain" description="HTH araC/xylS-type" evidence="9">
    <location>
        <begin position="426"/>
        <end position="524"/>
    </location>
</feature>
<dbReference type="SUPFAM" id="SSF52172">
    <property type="entry name" value="CheY-like"/>
    <property type="match status" value="1"/>
</dbReference>
<keyword evidence="6" id="KW-0238">DNA-binding</keyword>
<comment type="subcellular location">
    <subcellularLocation>
        <location evidence="1">Cytoplasm</location>
    </subcellularLocation>
</comment>
<dbReference type="GO" id="GO:0005737">
    <property type="term" value="C:cytoplasm"/>
    <property type="evidence" value="ECO:0007669"/>
    <property type="project" value="UniProtKB-SubCell"/>
</dbReference>
<accession>A0A4S4JTT8</accession>
<dbReference type="Gene3D" id="1.10.10.60">
    <property type="entry name" value="Homeodomain-like"/>
    <property type="match status" value="2"/>
</dbReference>
<evidence type="ECO:0000256" key="1">
    <source>
        <dbReference type="ARBA" id="ARBA00004496"/>
    </source>
</evidence>
<dbReference type="SMART" id="SM00448">
    <property type="entry name" value="REC"/>
    <property type="match status" value="1"/>
</dbReference>
<dbReference type="SUPFAM" id="SSF46689">
    <property type="entry name" value="Homeodomain-like"/>
    <property type="match status" value="2"/>
</dbReference>
<keyword evidence="7" id="KW-0804">Transcription</keyword>
<dbReference type="PROSITE" id="PS00041">
    <property type="entry name" value="HTH_ARAC_FAMILY_1"/>
    <property type="match status" value="1"/>
</dbReference>
<evidence type="ECO:0000313" key="11">
    <source>
        <dbReference type="EMBL" id="THG88566.1"/>
    </source>
</evidence>
<keyword evidence="2" id="KW-0963">Cytoplasm</keyword>
<reference evidence="11 12" key="1">
    <citation type="submission" date="2014-01" db="EMBL/GenBank/DDBJ databases">
        <title>Draft genome sequencing of Bacillus alcalophilus CGMCC 1.3604.</title>
        <authorList>
            <person name="Yang J."/>
            <person name="Diao L."/>
            <person name="Yang S."/>
        </authorList>
    </citation>
    <scope>NUCLEOTIDE SEQUENCE [LARGE SCALE GENOMIC DNA]</scope>
    <source>
        <strain evidence="11 12">CGMCC 1.3604</strain>
    </source>
</reference>
<keyword evidence="3 8" id="KW-0597">Phosphoprotein</keyword>
<evidence type="ECO:0000256" key="4">
    <source>
        <dbReference type="ARBA" id="ARBA00023012"/>
    </source>
</evidence>
<proteinExistence type="predicted"/>
<evidence type="ECO:0000313" key="12">
    <source>
        <dbReference type="Proteomes" id="UP000297014"/>
    </source>
</evidence>
<evidence type="ECO:0000256" key="2">
    <source>
        <dbReference type="ARBA" id="ARBA00022490"/>
    </source>
</evidence>
<protein>
    <recommendedName>
        <fullName evidence="13">AraC family transcriptional regulator</fullName>
    </recommendedName>
</protein>
<dbReference type="InterPro" id="IPR020449">
    <property type="entry name" value="Tscrpt_reg_AraC-type_HTH"/>
</dbReference>
<sequence length="526" mass="61271">MNVLLVDDEIQIRKGLKMKVDWRKQGFEIIAEASNGEEALEQLKCVQIDLIITDMRMPIMDGVELARICHETYPEIKVVVLSGYSDFEYVKTSMKAGVRDYLLKPVAPDELVEVLQMMAKEIQEEKKKLSEYESINRRAHSHLQEVQDQYLLYLVKDEWLQANLVKERLRHLHLEEITTSPFHFLTVELRDVPDREERANELWYPFQLVCKELAYELNGVYSFINPSYRNVVHFLVLMVEQDNINLELVIQRIQKSVNQLLKLETAVGIGHLGEGLEQLKSSYISSVLAWSQSQFEAPSQVIHAAKIEKEIVDVSADFEKKLINSIEALNVESFQKNLDYLFIKSSKHSMWSFSFIANRTLFLLGSTAKKYDIESQEIKNLLWNCQQRIWELNVRQKVVDCLMTLAEEIIDKIRSARYSNGRVIVESVRQYMDEHYGSEISLSSLSEMFHINSAYLSELFKNQVGENFSDYLTNVRMEKAQTFLKERQLKIIDVANLVGFSNSGYFSTVFKKHFQQTPIEYRQANE</sequence>
<feature type="domain" description="Response regulatory" evidence="10">
    <location>
        <begin position="2"/>
        <end position="119"/>
    </location>
</feature>
<dbReference type="CDD" id="cd17536">
    <property type="entry name" value="REC_YesN-like"/>
    <property type="match status" value="1"/>
</dbReference>
<dbReference type="RefSeq" id="WP_003322068.1">
    <property type="nucleotide sequence ID" value="NZ_JALP01000370.1"/>
</dbReference>
<dbReference type="InterPro" id="IPR018060">
    <property type="entry name" value="HTH_AraC"/>
</dbReference>
<evidence type="ECO:0000256" key="6">
    <source>
        <dbReference type="ARBA" id="ARBA00023125"/>
    </source>
</evidence>
<dbReference type="GO" id="GO:0000160">
    <property type="term" value="P:phosphorelay signal transduction system"/>
    <property type="evidence" value="ECO:0007669"/>
    <property type="project" value="UniProtKB-KW"/>
</dbReference>
<dbReference type="InterPro" id="IPR011006">
    <property type="entry name" value="CheY-like_superfamily"/>
</dbReference>
<dbReference type="EMBL" id="JALP01000370">
    <property type="protein sequence ID" value="THG88566.1"/>
    <property type="molecule type" value="Genomic_DNA"/>
</dbReference>
<dbReference type="PROSITE" id="PS01124">
    <property type="entry name" value="HTH_ARAC_FAMILY_2"/>
    <property type="match status" value="1"/>
</dbReference>
<dbReference type="InterPro" id="IPR051552">
    <property type="entry name" value="HptR"/>
</dbReference>
<dbReference type="GO" id="GO:0003700">
    <property type="term" value="F:DNA-binding transcription factor activity"/>
    <property type="evidence" value="ECO:0007669"/>
    <property type="project" value="InterPro"/>
</dbReference>
<dbReference type="PANTHER" id="PTHR42713:SF3">
    <property type="entry name" value="TRANSCRIPTIONAL REGULATORY PROTEIN HPTR"/>
    <property type="match status" value="1"/>
</dbReference>
<dbReference type="AlphaFoldDB" id="A0A4S4JTT8"/>
<dbReference type="PANTHER" id="PTHR42713">
    <property type="entry name" value="HISTIDINE KINASE-RELATED"/>
    <property type="match status" value="1"/>
</dbReference>
<gene>
    <name evidence="11" type="ORF">AJ85_02350</name>
</gene>
<dbReference type="OrthoDB" id="342399at2"/>